<dbReference type="RefSeq" id="WP_386842711.1">
    <property type="nucleotide sequence ID" value="NZ_JBHUMK010000010.1"/>
</dbReference>
<sequence length="171" mass="18868">MITFYDTQKQARAAAKAEGLREKVLCFVVRGGKLLVLDHVPDGGAGVQVVGGGIEQDELPEAAAVRELWEESGLSLPKPHFLCSYLWHGEPPEAFRSPVQIAHAYTFAAPADLPDHWHHHADGHLFSFRWADLQSPGLDWEMDAALPFLLRQFYPSVSLADSPATQLCKSP</sequence>
<keyword evidence="1" id="KW-0378">Hydrolase</keyword>
<comment type="caution">
    <text evidence="3">The sequence shown here is derived from an EMBL/GenBank/DDBJ whole genome shotgun (WGS) entry which is preliminary data.</text>
</comment>
<dbReference type="EMBL" id="JBHUMK010000010">
    <property type="protein sequence ID" value="MFD2608304.1"/>
    <property type="molecule type" value="Genomic_DNA"/>
</dbReference>
<reference evidence="4" key="1">
    <citation type="journal article" date="2019" name="Int. J. Syst. Evol. Microbiol.">
        <title>The Global Catalogue of Microorganisms (GCM) 10K type strain sequencing project: providing services to taxonomists for standard genome sequencing and annotation.</title>
        <authorList>
            <consortium name="The Broad Institute Genomics Platform"/>
            <consortium name="The Broad Institute Genome Sequencing Center for Infectious Disease"/>
            <person name="Wu L."/>
            <person name="Ma J."/>
        </authorList>
    </citation>
    <scope>NUCLEOTIDE SEQUENCE [LARGE SCALE GENOMIC DNA]</scope>
    <source>
        <strain evidence="4">KCTC 33842</strain>
    </source>
</reference>
<dbReference type="Proteomes" id="UP001597475">
    <property type="component" value="Unassembled WGS sequence"/>
</dbReference>
<dbReference type="Gene3D" id="3.90.79.10">
    <property type="entry name" value="Nucleoside Triphosphate Pyrophosphohydrolase"/>
    <property type="match status" value="1"/>
</dbReference>
<name>A0ABW5NZL3_9DEIO</name>
<accession>A0ABW5NZL3</accession>
<evidence type="ECO:0000256" key="1">
    <source>
        <dbReference type="ARBA" id="ARBA00022801"/>
    </source>
</evidence>
<evidence type="ECO:0000259" key="2">
    <source>
        <dbReference type="PROSITE" id="PS51462"/>
    </source>
</evidence>
<dbReference type="InterPro" id="IPR015797">
    <property type="entry name" value="NUDIX_hydrolase-like_dom_sf"/>
</dbReference>
<evidence type="ECO:0000313" key="4">
    <source>
        <dbReference type="Proteomes" id="UP001597475"/>
    </source>
</evidence>
<proteinExistence type="predicted"/>
<evidence type="ECO:0000313" key="3">
    <source>
        <dbReference type="EMBL" id="MFD2608304.1"/>
    </source>
</evidence>
<gene>
    <name evidence="3" type="ORF">ACFSR9_02465</name>
</gene>
<keyword evidence="4" id="KW-1185">Reference proteome</keyword>
<dbReference type="SUPFAM" id="SSF55811">
    <property type="entry name" value="Nudix"/>
    <property type="match status" value="1"/>
</dbReference>
<dbReference type="InterPro" id="IPR000086">
    <property type="entry name" value="NUDIX_hydrolase_dom"/>
</dbReference>
<dbReference type="Pfam" id="PF00293">
    <property type="entry name" value="NUDIX"/>
    <property type="match status" value="1"/>
</dbReference>
<dbReference type="PROSITE" id="PS00893">
    <property type="entry name" value="NUDIX_BOX"/>
    <property type="match status" value="1"/>
</dbReference>
<dbReference type="InterPro" id="IPR020084">
    <property type="entry name" value="NUDIX_hydrolase_CS"/>
</dbReference>
<feature type="domain" description="Nudix hydrolase" evidence="2">
    <location>
        <begin position="19"/>
        <end position="154"/>
    </location>
</feature>
<protein>
    <submittedName>
        <fullName evidence="3">NUDIX domain-containing protein</fullName>
    </submittedName>
</protein>
<dbReference type="PROSITE" id="PS51462">
    <property type="entry name" value="NUDIX"/>
    <property type="match status" value="1"/>
</dbReference>
<organism evidence="3 4">
    <name type="scientific">Deinococcus taklimakanensis</name>
    <dbReference type="NCBI Taxonomy" id="536443"/>
    <lineage>
        <taxon>Bacteria</taxon>
        <taxon>Thermotogati</taxon>
        <taxon>Deinococcota</taxon>
        <taxon>Deinococci</taxon>
        <taxon>Deinococcales</taxon>
        <taxon>Deinococcaceae</taxon>
        <taxon>Deinococcus</taxon>
    </lineage>
</organism>